<gene>
    <name evidence="2" type="ORF">DI556_13490</name>
</gene>
<reference evidence="2 3" key="1">
    <citation type="submission" date="2017-08" db="EMBL/GenBank/DDBJ databases">
        <title>Infants hospitalized years apart are colonized by the same room-sourced microbial strains.</title>
        <authorList>
            <person name="Brooks B."/>
            <person name="Olm M.R."/>
            <person name="Firek B.A."/>
            <person name="Baker R."/>
            <person name="Thomas B.C."/>
            <person name="Morowitz M.J."/>
            <person name="Banfield J.F."/>
        </authorList>
    </citation>
    <scope>NUCLEOTIDE SEQUENCE [LARGE SCALE GENOMIC DNA]</scope>
    <source>
        <strain evidence="2">S2_005_002_R2_34</strain>
    </source>
</reference>
<evidence type="ECO:0008006" key="4">
    <source>
        <dbReference type="Google" id="ProtNLM"/>
    </source>
</evidence>
<dbReference type="Proteomes" id="UP000249185">
    <property type="component" value="Unassembled WGS sequence"/>
</dbReference>
<organism evidence="2 3">
    <name type="scientific">Rhodovulum sulfidophilum</name>
    <name type="common">Rhodobacter sulfidophilus</name>
    <dbReference type="NCBI Taxonomy" id="35806"/>
    <lineage>
        <taxon>Bacteria</taxon>
        <taxon>Pseudomonadati</taxon>
        <taxon>Pseudomonadota</taxon>
        <taxon>Alphaproteobacteria</taxon>
        <taxon>Rhodobacterales</taxon>
        <taxon>Paracoccaceae</taxon>
        <taxon>Rhodovulum</taxon>
    </lineage>
</organism>
<dbReference type="SUPFAM" id="SSF52096">
    <property type="entry name" value="ClpP/crotonase"/>
    <property type="match status" value="1"/>
</dbReference>
<dbReference type="EMBL" id="QFPW01000010">
    <property type="protein sequence ID" value="PZQ48823.1"/>
    <property type="molecule type" value="Genomic_DNA"/>
</dbReference>
<accession>A0A2W5Q245</accession>
<dbReference type="Gene3D" id="3.90.226.10">
    <property type="entry name" value="2-enoyl-CoA Hydratase, Chain A, domain 1"/>
    <property type="match status" value="1"/>
</dbReference>
<evidence type="ECO:0000313" key="3">
    <source>
        <dbReference type="Proteomes" id="UP000249185"/>
    </source>
</evidence>
<feature type="chain" id="PRO_5016176205" description="Phytase-like domain-containing protein" evidence="1">
    <location>
        <begin position="21"/>
        <end position="381"/>
    </location>
</feature>
<evidence type="ECO:0000256" key="1">
    <source>
        <dbReference type="SAM" id="SignalP"/>
    </source>
</evidence>
<comment type="caution">
    <text evidence="2">The sequence shown here is derived from an EMBL/GenBank/DDBJ whole genome shotgun (WGS) entry which is preliminary data.</text>
</comment>
<name>A0A2W5Q245_RHOSU</name>
<protein>
    <recommendedName>
        <fullName evidence="4">Phytase-like domain-containing protein</fullName>
    </recommendedName>
</protein>
<proteinExistence type="predicted"/>
<dbReference type="AlphaFoldDB" id="A0A2W5Q245"/>
<dbReference type="InterPro" id="IPR029045">
    <property type="entry name" value="ClpP/crotonase-like_dom_sf"/>
</dbReference>
<sequence>MGKVAAIVQVATCAAIFAHAEIATAMEFRVVRNANEDRWIAAEGEIDPTTPASFLAFMDAAGALTGALVHLDSEGGDLAAAIRLGDLFRAYRLGTVVSASPGAEQPDGIRLVDPDSSGEAGRCASACVLAYSGGERRFASKDTDPRWISGRSTGRLEVHEFGFDTGLGVVRDRAPAGGDGADAGAGMAAVPREREVFDYLSRHGVSAELLQIAMLVPGGASLPLTEAQLTRLALDSGQPRSIEMRGYENGVGIVEVALTRPSGDYLLELYCRGGHIEILASVDWKLGLAADEFEGLGIFAATALAGHGAARLSKVEHAPDGEHLSSKVSLVLEGPMADLAGERIFRFEDPTGPEAAAVARDMSFAFPEGNTLPRLLPRTCL</sequence>
<evidence type="ECO:0000313" key="2">
    <source>
        <dbReference type="EMBL" id="PZQ48823.1"/>
    </source>
</evidence>
<feature type="signal peptide" evidence="1">
    <location>
        <begin position="1"/>
        <end position="20"/>
    </location>
</feature>
<keyword evidence="1" id="KW-0732">Signal</keyword>